<feature type="transmembrane region" description="Helical" evidence="2">
    <location>
        <begin position="78"/>
        <end position="100"/>
    </location>
</feature>
<dbReference type="EMBL" id="AAKDMM010000006">
    <property type="protein sequence ID" value="ECQ9106251.1"/>
    <property type="molecule type" value="Genomic_DNA"/>
</dbReference>
<evidence type="ECO:0000313" key="4">
    <source>
        <dbReference type="EMBL" id="ECQ9106251.1"/>
    </source>
</evidence>
<keyword evidence="2" id="KW-0812">Transmembrane</keyword>
<feature type="compositionally biased region" description="Polar residues" evidence="1">
    <location>
        <begin position="223"/>
        <end position="239"/>
    </location>
</feature>
<gene>
    <name evidence="4" type="ORF">F0F31_05305</name>
    <name evidence="3" type="ORF">F0G84_00550</name>
    <name evidence="5" type="ORF">F0K10_07695</name>
</gene>
<sequence length="245" mass="28298">MKENISYENYEKNLKLQLESKRKDLDIQLTSIIPNQIVLVRTYLWFSTLIVASILTIFSSQIKSLYFDNFFSLQSFSVISMIIALFLSAYCIFLCFKAILNISNRYFPGDAYEKFAKFETDDLEHVHGLNEMISETFVAYKENDKIIHNAAKSLRKAFWFNFISLLFFIVFIIILAINLSKGGEKMADEKNVDKPVASMTGKPNVVQTSNNIGLEDFIQRESYPNINESNNQQPKSDQNQTKDKD</sequence>
<reference evidence="3" key="1">
    <citation type="submission" date="2019-08" db="EMBL/GenBank/DDBJ databases">
        <authorList>
            <person name="Ashton P.M."/>
            <person name="Dallman T."/>
            <person name="Nair S."/>
            <person name="De Pinna E."/>
            <person name="Peters T."/>
            <person name="Grant K."/>
        </authorList>
    </citation>
    <scope>NUCLEOTIDE SEQUENCE</scope>
    <source>
        <strain evidence="5">228931</strain>
        <strain evidence="4">241882</strain>
        <strain evidence="3">241940</strain>
    </source>
</reference>
<accession>A0A5Y8WAB4</accession>
<organism evidence="3">
    <name type="scientific">Campylobacter jejuni</name>
    <dbReference type="NCBI Taxonomy" id="197"/>
    <lineage>
        <taxon>Bacteria</taxon>
        <taxon>Pseudomonadati</taxon>
        <taxon>Campylobacterota</taxon>
        <taxon>Epsilonproteobacteria</taxon>
        <taxon>Campylobacterales</taxon>
        <taxon>Campylobacteraceae</taxon>
        <taxon>Campylobacter</taxon>
    </lineage>
</organism>
<dbReference type="EMBL" id="AAKEOA010000018">
    <property type="protein sequence ID" value="ECR1614617.1"/>
    <property type="molecule type" value="Genomic_DNA"/>
</dbReference>
<evidence type="ECO:0000313" key="5">
    <source>
        <dbReference type="EMBL" id="ECR1614617.1"/>
    </source>
</evidence>
<evidence type="ECO:0000256" key="1">
    <source>
        <dbReference type="SAM" id="MobiDB-lite"/>
    </source>
</evidence>
<keyword evidence="2" id="KW-1133">Transmembrane helix</keyword>
<evidence type="ECO:0000256" key="2">
    <source>
        <dbReference type="SAM" id="Phobius"/>
    </source>
</evidence>
<feature type="transmembrane region" description="Helical" evidence="2">
    <location>
        <begin position="43"/>
        <end position="66"/>
    </location>
</feature>
<feature type="region of interest" description="Disordered" evidence="1">
    <location>
        <begin position="223"/>
        <end position="245"/>
    </location>
</feature>
<protein>
    <submittedName>
        <fullName evidence="3">Uncharacterized protein</fullName>
    </submittedName>
</protein>
<proteinExistence type="predicted"/>
<dbReference type="AlphaFoldDB" id="A0A5Y8WAB4"/>
<dbReference type="EMBL" id="AAKDJR010000001">
    <property type="protein sequence ID" value="ECQ8877973.1"/>
    <property type="molecule type" value="Genomic_DNA"/>
</dbReference>
<name>A0A5Y8WAB4_CAMJU</name>
<dbReference type="RefSeq" id="WP_052308519.1">
    <property type="nucleotide sequence ID" value="NZ_CAMRHI010000010.1"/>
</dbReference>
<comment type="caution">
    <text evidence="3">The sequence shown here is derived from an EMBL/GenBank/DDBJ whole genome shotgun (WGS) entry which is preliminary data.</text>
</comment>
<evidence type="ECO:0000313" key="3">
    <source>
        <dbReference type="EMBL" id="ECQ8877973.1"/>
    </source>
</evidence>
<feature type="transmembrane region" description="Helical" evidence="2">
    <location>
        <begin position="158"/>
        <end position="177"/>
    </location>
</feature>
<keyword evidence="2" id="KW-0472">Membrane</keyword>